<protein>
    <submittedName>
        <fullName evidence="1">Uncharacterized protein</fullName>
    </submittedName>
</protein>
<gene>
    <name evidence="1" type="ORF">c7_R1236</name>
</gene>
<sequence>MVLNQTKINKVCHKKLTNNNLIINLLLLNYYFHHEFSRYL</sequence>
<evidence type="ECO:0000313" key="1">
    <source>
        <dbReference type="EMBL" id="AEX62098.1"/>
    </source>
</evidence>
<organism evidence="1">
    <name type="scientific">Megavirus courdo7</name>
    <dbReference type="NCBI Taxonomy" id="1128135"/>
    <lineage>
        <taxon>Viruses</taxon>
        <taxon>Varidnaviria</taxon>
        <taxon>Bamfordvirae</taxon>
        <taxon>Nucleocytoviricota</taxon>
        <taxon>Megaviricetes</taxon>
        <taxon>Imitervirales</taxon>
        <taxon>Mimiviridae</taxon>
        <taxon>Megamimivirinae</taxon>
        <taxon>Megavirus</taxon>
    </lineage>
</organism>
<reference evidence="1" key="1">
    <citation type="submission" date="2011-10" db="EMBL/GenBank/DDBJ databases">
        <title>Provirophages and transpovirons: unique mobilome of giant viruses.</title>
        <authorList>
            <person name="Desnues C."/>
            <person name="LaScola B."/>
            <person name="Yutin N."/>
            <person name="Fournous G."/>
            <person name="Koonin E."/>
            <person name="Raoult D."/>
        </authorList>
    </citation>
    <scope>NUCLEOTIDE SEQUENCE</scope>
    <source>
        <strain evidence="1">Mv13-c7</strain>
    </source>
</reference>
<accession>H2ECG0</accession>
<dbReference type="EMBL" id="JN885992">
    <property type="protein sequence ID" value="AEX62098.1"/>
    <property type="molecule type" value="Genomic_DNA"/>
</dbReference>
<proteinExistence type="predicted"/>
<name>H2ECG0_9VIRU</name>